<sequence length="285" mass="32571">MTTLFDRIQQRFWGAPQWDAERISDEWFRAHFHYAADVVQHWLGSALDVKTARLLNFGCGDGITDLALALRHGATSIHGIDIRQEYSKLPRIAKEQLGLRRVPKALSFETIAPATPLAGRRPVDGIFSWSTFEHVSKDQLEPIARDLYAALNPGGVFFLQIEPLYFSPFGSHLRRYDDVPWHHLLVSDDELWAVIQAHEGPIDGAERDFGFDDFGVDGYKKFVFNEYKTLNRLTADELVAVMTQAGFHVIRQERRSLQMEVPQALHGKYPQELLLNNEIFLLLGK</sequence>
<dbReference type="CDD" id="cd02440">
    <property type="entry name" value="AdoMet_MTases"/>
    <property type="match status" value="1"/>
</dbReference>
<dbReference type="AlphaFoldDB" id="A0A1G7BIG4"/>
<accession>A0A1G7BIG4</accession>
<keyword evidence="2" id="KW-1185">Reference proteome</keyword>
<dbReference type="Gene3D" id="3.40.50.150">
    <property type="entry name" value="Vaccinia Virus protein VP39"/>
    <property type="match status" value="1"/>
</dbReference>
<name>A0A1G7BIG4_9BURK</name>
<dbReference type="RefSeq" id="WP_092745320.1">
    <property type="nucleotide sequence ID" value="NZ_FMZC01000014.1"/>
</dbReference>
<dbReference type="STRING" id="187868.SAMN05192589_11484"/>
<dbReference type="Pfam" id="PF13489">
    <property type="entry name" value="Methyltransf_23"/>
    <property type="match status" value="1"/>
</dbReference>
<gene>
    <name evidence="1" type="ORF">SAMN05192589_11484</name>
</gene>
<reference evidence="1 2" key="1">
    <citation type="submission" date="2016-10" db="EMBL/GenBank/DDBJ databases">
        <authorList>
            <person name="de Groot N.N."/>
        </authorList>
    </citation>
    <scope>NUCLEOTIDE SEQUENCE [LARGE SCALE GENOMIC DNA]</scope>
    <source>
        <strain evidence="1 2">DSM 16619</strain>
    </source>
</reference>
<organism evidence="1 2">
    <name type="scientific">Paracidovorax valerianellae</name>
    <dbReference type="NCBI Taxonomy" id="187868"/>
    <lineage>
        <taxon>Bacteria</taxon>
        <taxon>Pseudomonadati</taxon>
        <taxon>Pseudomonadota</taxon>
        <taxon>Betaproteobacteria</taxon>
        <taxon>Burkholderiales</taxon>
        <taxon>Comamonadaceae</taxon>
        <taxon>Paracidovorax</taxon>
    </lineage>
</organism>
<dbReference type="GO" id="GO:0008168">
    <property type="term" value="F:methyltransferase activity"/>
    <property type="evidence" value="ECO:0007669"/>
    <property type="project" value="UniProtKB-KW"/>
</dbReference>
<dbReference type="OrthoDB" id="5447865at2"/>
<keyword evidence="1" id="KW-0808">Transferase</keyword>
<dbReference type="Proteomes" id="UP000198781">
    <property type="component" value="Unassembled WGS sequence"/>
</dbReference>
<evidence type="ECO:0000313" key="1">
    <source>
        <dbReference type="EMBL" id="SDE26864.1"/>
    </source>
</evidence>
<protein>
    <submittedName>
        <fullName evidence="1">Methyltransferase domain-containing protein</fullName>
    </submittedName>
</protein>
<dbReference type="PANTHER" id="PTHR43861">
    <property type="entry name" value="TRANS-ACONITATE 2-METHYLTRANSFERASE-RELATED"/>
    <property type="match status" value="1"/>
</dbReference>
<dbReference type="SUPFAM" id="SSF53335">
    <property type="entry name" value="S-adenosyl-L-methionine-dependent methyltransferases"/>
    <property type="match status" value="1"/>
</dbReference>
<dbReference type="EMBL" id="FMZC01000014">
    <property type="protein sequence ID" value="SDE26864.1"/>
    <property type="molecule type" value="Genomic_DNA"/>
</dbReference>
<proteinExistence type="predicted"/>
<keyword evidence="1" id="KW-0489">Methyltransferase</keyword>
<dbReference type="InterPro" id="IPR029063">
    <property type="entry name" value="SAM-dependent_MTases_sf"/>
</dbReference>
<evidence type="ECO:0000313" key="2">
    <source>
        <dbReference type="Proteomes" id="UP000198781"/>
    </source>
</evidence>
<dbReference type="GO" id="GO:0032259">
    <property type="term" value="P:methylation"/>
    <property type="evidence" value="ECO:0007669"/>
    <property type="project" value="UniProtKB-KW"/>
</dbReference>